<sequence length="139" mass="16032">MCLMTRNTALDLSYVKLGHGRSKIFTFNIHRRDRLRYLAKGMLSILSRGQVLPKIGSLPNPDPEDIGVQGAQQLYIAALWFWGSNLSFLAQLQTCNRVFRDRGHRSSLTSVTPDNIHQDEKEFGKAFRLSRRCDMFRLF</sequence>
<organism evidence="1 2">
    <name type="scientific">Saitoella complicata (strain BCRC 22490 / CBS 7301 / JCM 7358 / NBRC 10748 / NRRL Y-17804)</name>
    <dbReference type="NCBI Taxonomy" id="698492"/>
    <lineage>
        <taxon>Eukaryota</taxon>
        <taxon>Fungi</taxon>
        <taxon>Dikarya</taxon>
        <taxon>Ascomycota</taxon>
        <taxon>Taphrinomycotina</taxon>
        <taxon>Taphrinomycotina incertae sedis</taxon>
        <taxon>Saitoella</taxon>
    </lineage>
</organism>
<keyword evidence="2" id="KW-1185">Reference proteome</keyword>
<protein>
    <submittedName>
        <fullName evidence="1">Uncharacterized protein</fullName>
    </submittedName>
</protein>
<evidence type="ECO:0000313" key="1">
    <source>
        <dbReference type="EMBL" id="GAO51484.1"/>
    </source>
</evidence>
<comment type="caution">
    <text evidence="1">The sequence shown here is derived from an EMBL/GenBank/DDBJ whole genome shotgun (WGS) entry which is preliminary data.</text>
</comment>
<proteinExistence type="predicted"/>
<reference evidence="1 2" key="2">
    <citation type="journal article" date="2014" name="J. Gen. Appl. Microbiol.">
        <title>The early diverging ascomycetous budding yeast Saitoella complicata has three histone deacetylases belonging to the Clr6, Hos2, and Rpd3 lineages.</title>
        <authorList>
            <person name="Nishida H."/>
            <person name="Matsumoto T."/>
            <person name="Kondo S."/>
            <person name="Hamamoto M."/>
            <person name="Yoshikawa H."/>
        </authorList>
    </citation>
    <scope>NUCLEOTIDE SEQUENCE [LARGE SCALE GENOMIC DNA]</scope>
    <source>
        <strain evidence="1 2">NRRL Y-17804</strain>
    </source>
</reference>
<dbReference type="Proteomes" id="UP000033140">
    <property type="component" value="Unassembled WGS sequence"/>
</dbReference>
<dbReference type="AlphaFoldDB" id="A0A0E9NNS8"/>
<reference evidence="1 2" key="3">
    <citation type="journal article" date="2015" name="Genome Announc.">
        <title>Draft Genome Sequence of the Archiascomycetous Yeast Saitoella complicata.</title>
        <authorList>
            <person name="Yamauchi K."/>
            <person name="Kondo S."/>
            <person name="Hamamoto M."/>
            <person name="Takahashi Y."/>
            <person name="Ogura Y."/>
            <person name="Hayashi T."/>
            <person name="Nishida H."/>
        </authorList>
    </citation>
    <scope>NUCLEOTIDE SEQUENCE [LARGE SCALE GENOMIC DNA]</scope>
    <source>
        <strain evidence="1 2">NRRL Y-17804</strain>
    </source>
</reference>
<reference evidence="1 2" key="1">
    <citation type="journal article" date="2011" name="J. Gen. Appl. Microbiol.">
        <title>Draft genome sequencing of the enigmatic yeast Saitoella complicata.</title>
        <authorList>
            <person name="Nishida H."/>
            <person name="Hamamoto M."/>
            <person name="Sugiyama J."/>
        </authorList>
    </citation>
    <scope>NUCLEOTIDE SEQUENCE [LARGE SCALE GENOMIC DNA]</scope>
    <source>
        <strain evidence="1 2">NRRL Y-17804</strain>
    </source>
</reference>
<dbReference type="EMBL" id="BACD03000046">
    <property type="protein sequence ID" value="GAO51484.1"/>
    <property type="molecule type" value="Genomic_DNA"/>
</dbReference>
<evidence type="ECO:0000313" key="2">
    <source>
        <dbReference type="Proteomes" id="UP000033140"/>
    </source>
</evidence>
<gene>
    <name evidence="1" type="ORF">G7K_5584-t1</name>
</gene>
<name>A0A0E9NNS8_SAICN</name>
<accession>A0A0E9NNS8</accession>